<evidence type="ECO:0000313" key="2">
    <source>
        <dbReference type="Proteomes" id="UP000017836"/>
    </source>
</evidence>
<organism evidence="1 2">
    <name type="scientific">Amborella trichopoda</name>
    <dbReference type="NCBI Taxonomy" id="13333"/>
    <lineage>
        <taxon>Eukaryota</taxon>
        <taxon>Viridiplantae</taxon>
        <taxon>Streptophyta</taxon>
        <taxon>Embryophyta</taxon>
        <taxon>Tracheophyta</taxon>
        <taxon>Spermatophyta</taxon>
        <taxon>Magnoliopsida</taxon>
        <taxon>Amborellales</taxon>
        <taxon>Amborellaceae</taxon>
        <taxon>Amborella</taxon>
    </lineage>
</organism>
<evidence type="ECO:0000313" key="1">
    <source>
        <dbReference type="EMBL" id="ERM94833.1"/>
    </source>
</evidence>
<protein>
    <submittedName>
        <fullName evidence="1">Uncharacterized protein</fullName>
    </submittedName>
</protein>
<dbReference type="HOGENOM" id="CLU_1557360_0_0_1"/>
<dbReference type="Proteomes" id="UP000017836">
    <property type="component" value="Unassembled WGS sequence"/>
</dbReference>
<reference evidence="2" key="1">
    <citation type="journal article" date="2013" name="Science">
        <title>The Amborella genome and the evolution of flowering plants.</title>
        <authorList>
            <consortium name="Amborella Genome Project"/>
        </authorList>
    </citation>
    <scope>NUCLEOTIDE SEQUENCE [LARGE SCALE GENOMIC DNA]</scope>
</reference>
<dbReference type="AlphaFoldDB" id="W1NH66"/>
<accession>W1NH66</accession>
<gene>
    <name evidence="1" type="ORF">AMTR_s00009p00067950</name>
</gene>
<keyword evidence="2" id="KW-1185">Reference proteome</keyword>
<dbReference type="Gramene" id="ERM94833">
    <property type="protein sequence ID" value="ERM94833"/>
    <property type="gene ID" value="AMTR_s00009p00067950"/>
</dbReference>
<sequence>MPRPQWSARKITMVAFELAAEITVLTTHPIAQIRTPSSLEMLSIVNCTLVPPSPPSNLPSQPHSPPLLPLGHPAHPNHMTNPDAYLASPLSMFPRVKIAYFPQATLLPLSHLFKPKTSTTLSNQTTVNDRSPCTFLELDLKAAKDHFIDPPIYFPPPLYSAMPEKAGPSSSS</sequence>
<proteinExistence type="predicted"/>
<dbReference type="EMBL" id="KI397501">
    <property type="protein sequence ID" value="ERM94833.1"/>
    <property type="molecule type" value="Genomic_DNA"/>
</dbReference>
<name>W1NH66_AMBTC</name>